<dbReference type="GO" id="GO:0007186">
    <property type="term" value="P:G protein-coupled receptor signaling pathway"/>
    <property type="evidence" value="ECO:0007669"/>
    <property type="project" value="TreeGrafter"/>
</dbReference>
<dbReference type="Pfam" id="PF04901">
    <property type="entry name" value="RAMP"/>
    <property type="match status" value="1"/>
</dbReference>
<keyword evidence="3" id="KW-0813">Transport</keyword>
<feature type="transmembrane region" description="Helical" evidence="11">
    <location>
        <begin position="97"/>
        <end position="119"/>
    </location>
</feature>
<keyword evidence="10" id="KW-0675">Receptor</keyword>
<keyword evidence="6" id="KW-0732">Signal</keyword>
<accession>A0A3Q3JUR6</accession>
<evidence type="ECO:0000256" key="5">
    <source>
        <dbReference type="ARBA" id="ARBA00022692"/>
    </source>
</evidence>
<dbReference type="GO" id="GO:0009986">
    <property type="term" value="C:cell surface"/>
    <property type="evidence" value="ECO:0007669"/>
    <property type="project" value="TreeGrafter"/>
</dbReference>
<dbReference type="Proteomes" id="UP000261600">
    <property type="component" value="Unplaced"/>
</dbReference>
<evidence type="ECO:0000256" key="4">
    <source>
        <dbReference type="ARBA" id="ARBA00022475"/>
    </source>
</evidence>
<proteinExistence type="inferred from homology"/>
<evidence type="ECO:0000256" key="8">
    <source>
        <dbReference type="ARBA" id="ARBA00023136"/>
    </source>
</evidence>
<dbReference type="Ensembl" id="ENSMALT00000020769.1">
    <property type="protein sequence ID" value="ENSMALP00000020370.1"/>
    <property type="gene ID" value="ENSMALG00000014244.1"/>
</dbReference>
<dbReference type="GO" id="GO:0006886">
    <property type="term" value="P:intracellular protein transport"/>
    <property type="evidence" value="ECO:0007669"/>
    <property type="project" value="InterPro"/>
</dbReference>
<evidence type="ECO:0000256" key="7">
    <source>
        <dbReference type="ARBA" id="ARBA00022989"/>
    </source>
</evidence>
<sequence>MAEKSVVPPCDQHMFDSKVNHCLSEFNLSMEASDYQDRCPWPGVKSTYNQLMFCVDKWAKVGWCKGYGFLVDKVFLEVHQTYFSLCGRVHDPPFTTLIMLIAPAIIVTFLMPLLCVSTLGL</sequence>
<evidence type="ECO:0000256" key="6">
    <source>
        <dbReference type="ARBA" id="ARBA00022729"/>
    </source>
</evidence>
<evidence type="ECO:0000256" key="9">
    <source>
        <dbReference type="ARBA" id="ARBA00023157"/>
    </source>
</evidence>
<name>A0A3Q3JUR6_MONAL</name>
<evidence type="ECO:0008006" key="14">
    <source>
        <dbReference type="Google" id="ProtNLM"/>
    </source>
</evidence>
<evidence type="ECO:0000256" key="2">
    <source>
        <dbReference type="ARBA" id="ARBA00007087"/>
    </source>
</evidence>
<evidence type="ECO:0000313" key="12">
    <source>
        <dbReference type="Ensembl" id="ENSMALP00000020370.1"/>
    </source>
</evidence>
<dbReference type="GO" id="GO:0008277">
    <property type="term" value="P:regulation of G protein-coupled receptor signaling pathway"/>
    <property type="evidence" value="ECO:0007669"/>
    <property type="project" value="InterPro"/>
</dbReference>
<dbReference type="Gene3D" id="1.10.150.510">
    <property type="entry name" value="Receptor activity modifying family"/>
    <property type="match status" value="1"/>
</dbReference>
<dbReference type="GO" id="GO:0032870">
    <property type="term" value="P:cellular response to hormone stimulus"/>
    <property type="evidence" value="ECO:0007669"/>
    <property type="project" value="TreeGrafter"/>
</dbReference>
<dbReference type="GO" id="GO:0015026">
    <property type="term" value="F:coreceptor activity"/>
    <property type="evidence" value="ECO:0007669"/>
    <property type="project" value="InterPro"/>
</dbReference>
<dbReference type="STRING" id="43700.ENSMALP00000020370"/>
<keyword evidence="4" id="KW-1003">Cell membrane</keyword>
<dbReference type="InterPro" id="IPR006985">
    <property type="entry name" value="RAMP"/>
</dbReference>
<evidence type="ECO:0000313" key="13">
    <source>
        <dbReference type="Proteomes" id="UP000261600"/>
    </source>
</evidence>
<evidence type="ECO:0000256" key="11">
    <source>
        <dbReference type="SAM" id="Phobius"/>
    </source>
</evidence>
<dbReference type="GO" id="GO:0005886">
    <property type="term" value="C:plasma membrane"/>
    <property type="evidence" value="ECO:0007669"/>
    <property type="project" value="UniProtKB-SubCell"/>
</dbReference>
<evidence type="ECO:0000256" key="1">
    <source>
        <dbReference type="ARBA" id="ARBA00004251"/>
    </source>
</evidence>
<dbReference type="GO" id="GO:0006816">
    <property type="term" value="P:calcium ion transport"/>
    <property type="evidence" value="ECO:0007669"/>
    <property type="project" value="TreeGrafter"/>
</dbReference>
<dbReference type="InterPro" id="IPR038126">
    <property type="entry name" value="RAMP_sf"/>
</dbReference>
<reference evidence="12" key="2">
    <citation type="submission" date="2025-09" db="UniProtKB">
        <authorList>
            <consortium name="Ensembl"/>
        </authorList>
    </citation>
    <scope>IDENTIFICATION</scope>
</reference>
<comment type="subcellular location">
    <subcellularLocation>
        <location evidence="1">Cell membrane</location>
        <topology evidence="1">Single-pass type I membrane protein</topology>
    </subcellularLocation>
</comment>
<dbReference type="PANTHER" id="PTHR14076">
    <property type="entry name" value="RECEPTOR ACTIVITY MODIFYING PROTEIN RAMP"/>
    <property type="match status" value="1"/>
</dbReference>
<evidence type="ECO:0000256" key="3">
    <source>
        <dbReference type="ARBA" id="ARBA00022448"/>
    </source>
</evidence>
<evidence type="ECO:0000256" key="10">
    <source>
        <dbReference type="ARBA" id="ARBA00023170"/>
    </source>
</evidence>
<keyword evidence="9" id="KW-1015">Disulfide bond</keyword>
<dbReference type="GO" id="GO:0043235">
    <property type="term" value="C:receptor complex"/>
    <property type="evidence" value="ECO:0007669"/>
    <property type="project" value="TreeGrafter"/>
</dbReference>
<organism evidence="12 13">
    <name type="scientific">Monopterus albus</name>
    <name type="common">Swamp eel</name>
    <dbReference type="NCBI Taxonomy" id="43700"/>
    <lineage>
        <taxon>Eukaryota</taxon>
        <taxon>Metazoa</taxon>
        <taxon>Chordata</taxon>
        <taxon>Craniata</taxon>
        <taxon>Vertebrata</taxon>
        <taxon>Euteleostomi</taxon>
        <taxon>Actinopterygii</taxon>
        <taxon>Neopterygii</taxon>
        <taxon>Teleostei</taxon>
        <taxon>Neoteleostei</taxon>
        <taxon>Acanthomorphata</taxon>
        <taxon>Anabantaria</taxon>
        <taxon>Synbranchiformes</taxon>
        <taxon>Synbranchidae</taxon>
        <taxon>Monopterus</taxon>
    </lineage>
</organism>
<dbReference type="PANTHER" id="PTHR14076:SF7">
    <property type="entry name" value="RECEPTOR ACTIVITY-MODIFYING PROTEIN 1-LIKE"/>
    <property type="match status" value="1"/>
</dbReference>
<dbReference type="GO" id="GO:0031623">
    <property type="term" value="P:receptor internalization"/>
    <property type="evidence" value="ECO:0007669"/>
    <property type="project" value="TreeGrafter"/>
</dbReference>
<dbReference type="AlphaFoldDB" id="A0A3Q3JUR6"/>
<dbReference type="GO" id="GO:0072659">
    <property type="term" value="P:protein localization to plasma membrane"/>
    <property type="evidence" value="ECO:0007669"/>
    <property type="project" value="TreeGrafter"/>
</dbReference>
<comment type="similarity">
    <text evidence="2">Belongs to the RAMP family.</text>
</comment>
<keyword evidence="8 11" id="KW-0472">Membrane</keyword>
<keyword evidence="13" id="KW-1185">Reference proteome</keyword>
<protein>
    <recommendedName>
        <fullName evidence="14">Receptor activity modifying protein 1</fullName>
    </recommendedName>
</protein>
<keyword evidence="7 11" id="KW-1133">Transmembrane helix</keyword>
<keyword evidence="5 11" id="KW-0812">Transmembrane</keyword>
<reference evidence="12" key="1">
    <citation type="submission" date="2025-08" db="UniProtKB">
        <authorList>
            <consortium name="Ensembl"/>
        </authorList>
    </citation>
    <scope>IDENTIFICATION</scope>
</reference>